<evidence type="ECO:0000313" key="5">
    <source>
        <dbReference type="Proteomes" id="UP000216411"/>
    </source>
</evidence>
<reference evidence="4 5" key="1">
    <citation type="journal article" date="2017" name="Genome Announc.">
        <title>Draft Genome Sequence of a Sporulating and Motile Strain of Lachnotalea glycerini Isolated from Water in Quebec City, Canada.</title>
        <authorList>
            <person name="Maheux A.F."/>
            <person name="Boudreau D.K."/>
            <person name="Berube E."/>
            <person name="Boissinot M."/>
            <person name="Raymond F."/>
            <person name="Brodeur S."/>
            <person name="Corbeil J."/>
            <person name="Isabel S."/>
            <person name="Omar R.F."/>
            <person name="Bergeron M.G."/>
        </authorList>
    </citation>
    <scope>NUCLEOTIDE SEQUENCE [LARGE SCALE GENOMIC DNA]</scope>
    <source>
        <strain evidence="4 5">CCRI-19302</strain>
    </source>
</reference>
<dbReference type="EMBL" id="NOKA02000016">
    <property type="protein sequence ID" value="RDY31434.1"/>
    <property type="molecule type" value="Genomic_DNA"/>
</dbReference>
<proteinExistence type="inferred from homology"/>
<dbReference type="OrthoDB" id="144737at2"/>
<dbReference type="PANTHER" id="PTHR36852">
    <property type="entry name" value="PROTEIN GVPL 2"/>
    <property type="match status" value="1"/>
</dbReference>
<dbReference type="AlphaFoldDB" id="A0A255I989"/>
<evidence type="ECO:0000256" key="2">
    <source>
        <dbReference type="ARBA" id="ARBA00035108"/>
    </source>
</evidence>
<evidence type="ECO:0000313" key="4">
    <source>
        <dbReference type="EMBL" id="RDY31434.1"/>
    </source>
</evidence>
<dbReference type="GO" id="GO:0031412">
    <property type="term" value="P:gas vesicle organization"/>
    <property type="evidence" value="ECO:0007669"/>
    <property type="project" value="InterPro"/>
</dbReference>
<comment type="caution">
    <text evidence="4">The sequence shown here is derived from an EMBL/GenBank/DDBJ whole genome shotgun (WGS) entry which is preliminary data.</text>
</comment>
<dbReference type="Proteomes" id="UP000216411">
    <property type="component" value="Unassembled WGS sequence"/>
</dbReference>
<dbReference type="PANTHER" id="PTHR36852:SF1">
    <property type="entry name" value="PROTEIN GVPL 2"/>
    <property type="match status" value="1"/>
</dbReference>
<keyword evidence="1" id="KW-0304">Gas vesicle</keyword>
<organism evidence="4 5">
    <name type="scientific">Lachnotalea glycerini</name>
    <dbReference type="NCBI Taxonomy" id="1763509"/>
    <lineage>
        <taxon>Bacteria</taxon>
        <taxon>Bacillati</taxon>
        <taxon>Bacillota</taxon>
        <taxon>Clostridia</taxon>
        <taxon>Lachnospirales</taxon>
        <taxon>Lachnospiraceae</taxon>
        <taxon>Lachnotalea</taxon>
    </lineage>
</organism>
<evidence type="ECO:0008006" key="6">
    <source>
        <dbReference type="Google" id="ProtNLM"/>
    </source>
</evidence>
<protein>
    <recommendedName>
        <fullName evidence="6">Gas vesicle protein GvpL/GvpF</fullName>
    </recommendedName>
</protein>
<accession>A0A255I989</accession>
<gene>
    <name evidence="4" type="ORF">CG710_009745</name>
</gene>
<evidence type="ECO:0000256" key="1">
    <source>
        <dbReference type="ARBA" id="ARBA00022987"/>
    </source>
</evidence>
<dbReference type="InterPro" id="IPR009430">
    <property type="entry name" value="GvpL/GvpF"/>
</dbReference>
<keyword evidence="5" id="KW-1185">Reference proteome</keyword>
<evidence type="ECO:0000256" key="3">
    <source>
        <dbReference type="ARBA" id="ARBA00035643"/>
    </source>
</evidence>
<dbReference type="Pfam" id="PF06386">
    <property type="entry name" value="GvpL_GvpF"/>
    <property type="match status" value="1"/>
</dbReference>
<comment type="subcellular location">
    <subcellularLocation>
        <location evidence="2">Gas vesicle</location>
    </subcellularLocation>
</comment>
<sequence>MDKNGGILMTSLEGIYLYCIIPKQENIKIENIGLEEGKLYTVEYKDILAVVSNVPYKVYDFSMENIEIHENVVKDLMNYYTVLPFNYGNVLKTRNDLNSFLKATYINLKKNILKVTGKIEVGLKIFIKSEYLNSVIENDDIRRMKKQIAGMNEQLAVNLKVELGRMVKKALEKKQGELESKIFLKLKKFSSHARSNECNTVNMVLNASFLIEKEKLDLFTEELNKLTPSYDEKYMIKFTGPWPPYNFVEISK</sequence>
<comment type="similarity">
    <text evidence="3">Belongs to the gas vesicle GvpF/GvpL family.</text>
</comment>
<name>A0A255I989_9FIRM</name>
<dbReference type="GO" id="GO:0031411">
    <property type="term" value="C:gas vesicle"/>
    <property type="evidence" value="ECO:0007669"/>
    <property type="project" value="UniProtKB-SubCell"/>
</dbReference>